<reference evidence="1" key="1">
    <citation type="submission" date="2016-07" db="EMBL/GenBank/DDBJ databases">
        <authorList>
            <person name="Bretaudeau A."/>
        </authorList>
    </citation>
    <scope>NUCLEOTIDE SEQUENCE</scope>
    <source>
        <strain evidence="1">Rice</strain>
        <tissue evidence="1">Whole body</tissue>
    </source>
</reference>
<accession>A0A2H1WA35</accession>
<gene>
    <name evidence="1" type="ORF">SFRICE_026027</name>
</gene>
<sequence>MFIHFIEFPIFRHCCNRHVHGLTGVNAGGCLRVDKSVYPLSRSFFADTVYLVEWSLVRIKSSLVIMALATVPKYRKLISINKHGKYPVSSSNENLIQHHSATHDAAIVAATTRVAK</sequence>
<dbReference type="AlphaFoldDB" id="A0A2H1WA35"/>
<name>A0A2H1WA35_SPOFR</name>
<dbReference type="EMBL" id="ODYU01007286">
    <property type="protein sequence ID" value="SOQ49928.1"/>
    <property type="molecule type" value="Genomic_DNA"/>
</dbReference>
<proteinExistence type="predicted"/>
<evidence type="ECO:0000313" key="1">
    <source>
        <dbReference type="EMBL" id="SOQ49928.1"/>
    </source>
</evidence>
<organism evidence="1">
    <name type="scientific">Spodoptera frugiperda</name>
    <name type="common">Fall armyworm</name>
    <dbReference type="NCBI Taxonomy" id="7108"/>
    <lineage>
        <taxon>Eukaryota</taxon>
        <taxon>Metazoa</taxon>
        <taxon>Ecdysozoa</taxon>
        <taxon>Arthropoda</taxon>
        <taxon>Hexapoda</taxon>
        <taxon>Insecta</taxon>
        <taxon>Pterygota</taxon>
        <taxon>Neoptera</taxon>
        <taxon>Endopterygota</taxon>
        <taxon>Lepidoptera</taxon>
        <taxon>Glossata</taxon>
        <taxon>Ditrysia</taxon>
        <taxon>Noctuoidea</taxon>
        <taxon>Noctuidae</taxon>
        <taxon>Amphipyrinae</taxon>
        <taxon>Spodoptera</taxon>
    </lineage>
</organism>
<protein>
    <submittedName>
        <fullName evidence="1">SFRICE_026027</fullName>
    </submittedName>
</protein>